<feature type="transmembrane region" description="Helical" evidence="1">
    <location>
        <begin position="87"/>
        <end position="105"/>
    </location>
</feature>
<accession>A0ABU5CZD6</accession>
<dbReference type="Pfam" id="PF14897">
    <property type="entry name" value="EpsG"/>
    <property type="match status" value="1"/>
</dbReference>
<keyword evidence="1" id="KW-1133">Transmembrane helix</keyword>
<comment type="caution">
    <text evidence="2">The sequence shown here is derived from an EMBL/GenBank/DDBJ whole genome shotgun (WGS) entry which is preliminary data.</text>
</comment>
<keyword evidence="3" id="KW-1185">Reference proteome</keyword>
<name>A0ABU5CZD6_9ENTR</name>
<feature type="transmembrane region" description="Helical" evidence="1">
    <location>
        <begin position="302"/>
        <end position="322"/>
    </location>
</feature>
<dbReference type="InterPro" id="IPR049458">
    <property type="entry name" value="EpsG-like"/>
</dbReference>
<feature type="transmembrane region" description="Helical" evidence="1">
    <location>
        <begin position="125"/>
        <end position="152"/>
    </location>
</feature>
<protein>
    <submittedName>
        <fullName evidence="2">EpsG family protein</fullName>
    </submittedName>
</protein>
<gene>
    <name evidence="2" type="ORF">PYW49_05335</name>
</gene>
<feature type="transmembrane region" description="Helical" evidence="1">
    <location>
        <begin position="221"/>
        <end position="240"/>
    </location>
</feature>
<dbReference type="Proteomes" id="UP001270266">
    <property type="component" value="Unassembled WGS sequence"/>
</dbReference>
<feature type="transmembrane region" description="Helical" evidence="1">
    <location>
        <begin position="25"/>
        <end position="43"/>
    </location>
</feature>
<dbReference type="EMBL" id="JARDVI010000002">
    <property type="protein sequence ID" value="MDY0417095.1"/>
    <property type="molecule type" value="Genomic_DNA"/>
</dbReference>
<feature type="transmembrane region" description="Helical" evidence="1">
    <location>
        <begin position="159"/>
        <end position="180"/>
    </location>
</feature>
<organism evidence="2 3">
    <name type="scientific">Enterobacter chinensis</name>
    <dbReference type="NCBI Taxonomy" id="3030997"/>
    <lineage>
        <taxon>Bacteria</taxon>
        <taxon>Pseudomonadati</taxon>
        <taxon>Pseudomonadota</taxon>
        <taxon>Gammaproteobacteria</taxon>
        <taxon>Enterobacterales</taxon>
        <taxon>Enterobacteriaceae</taxon>
        <taxon>Enterobacter</taxon>
    </lineage>
</organism>
<evidence type="ECO:0000313" key="2">
    <source>
        <dbReference type="EMBL" id="MDY0417095.1"/>
    </source>
</evidence>
<keyword evidence="1" id="KW-0812">Transmembrane</keyword>
<feature type="transmembrane region" description="Helical" evidence="1">
    <location>
        <begin position="252"/>
        <end position="270"/>
    </location>
</feature>
<feature type="transmembrane region" description="Helical" evidence="1">
    <location>
        <begin position="186"/>
        <end position="205"/>
    </location>
</feature>
<sequence>MTIYFVIILTAGILGYIYEKIDKDARAVMNALFTLYFTLIIGLRDKVGVDWYNYVRMYNRFNSDPWRYDTHELLYKLVNILGFQSDIGFGFVIFLTSAIFIMAIIKGAETAEINPYYFFALSGGYIFVMAGVNYIRQGVALAIMVIAFAHLLNGDKIKFFIYTLLAGLFHTSAMLLIFFIAIDLNIIFIFLGLVSLIAAILYLPMDRYQHYITSNMESSGVYLRIGYLFIPGVYLLFNLHNCKYSPPLTKRIYLACISSPLAMILLSFISSTIADRVSYYFIVLSTLITIKTVSSSKKNLDSIMAIIIFSFSILTLFLWVMYSKYTHHYFYESHIIEWLK</sequence>
<dbReference type="RefSeq" id="WP_320385890.1">
    <property type="nucleotide sequence ID" value="NZ_JARDVI010000002.1"/>
</dbReference>
<evidence type="ECO:0000313" key="3">
    <source>
        <dbReference type="Proteomes" id="UP001270266"/>
    </source>
</evidence>
<proteinExistence type="predicted"/>
<evidence type="ECO:0000256" key="1">
    <source>
        <dbReference type="SAM" id="Phobius"/>
    </source>
</evidence>
<reference evidence="2 3" key="1">
    <citation type="submission" date="2023-02" db="EMBL/GenBank/DDBJ databases">
        <title>The draft genomes of Enterobacter strains.</title>
        <authorList>
            <person name="He Y."/>
            <person name="Feng Y."/>
            <person name="Zong Z."/>
        </authorList>
    </citation>
    <scope>NUCLEOTIDE SEQUENCE [LARGE SCALE GENOMIC DNA]</scope>
    <source>
        <strain evidence="2 3">170198</strain>
    </source>
</reference>
<keyword evidence="1" id="KW-0472">Membrane</keyword>